<dbReference type="EMBL" id="LZPO01027727">
    <property type="protein sequence ID" value="OBS77887.1"/>
    <property type="molecule type" value="Genomic_DNA"/>
</dbReference>
<reference evidence="2 3" key="1">
    <citation type="submission" date="2016-06" db="EMBL/GenBank/DDBJ databases">
        <title>The Draft Genome Sequence and Annotation of the Desert Woodrat Neotoma lepida.</title>
        <authorList>
            <person name="Campbell M."/>
            <person name="Oakeson K.F."/>
            <person name="Yandell M."/>
            <person name="Halpert J.R."/>
            <person name="Dearing D."/>
        </authorList>
    </citation>
    <scope>NUCLEOTIDE SEQUENCE [LARGE SCALE GENOMIC DNA]</scope>
    <source>
        <strain evidence="2">417</strain>
        <tissue evidence="2">Liver</tissue>
    </source>
</reference>
<proteinExistence type="predicted"/>
<dbReference type="AlphaFoldDB" id="A0A1A6HJS0"/>
<dbReference type="Proteomes" id="UP000092124">
    <property type="component" value="Unassembled WGS sequence"/>
</dbReference>
<keyword evidence="3" id="KW-1185">Reference proteome</keyword>
<feature type="region of interest" description="Disordered" evidence="1">
    <location>
        <begin position="10"/>
        <end position="34"/>
    </location>
</feature>
<dbReference type="OrthoDB" id="6159439at2759"/>
<accession>A0A1A6HJS0</accession>
<protein>
    <submittedName>
        <fullName evidence="2">Uncharacterized protein</fullName>
    </submittedName>
</protein>
<evidence type="ECO:0000256" key="1">
    <source>
        <dbReference type="SAM" id="MobiDB-lite"/>
    </source>
</evidence>
<feature type="compositionally biased region" description="Polar residues" evidence="1">
    <location>
        <begin position="18"/>
        <end position="31"/>
    </location>
</feature>
<comment type="caution">
    <text evidence="2">The sequence shown here is derived from an EMBL/GenBank/DDBJ whole genome shotgun (WGS) entry which is preliminary data.</text>
</comment>
<evidence type="ECO:0000313" key="2">
    <source>
        <dbReference type="EMBL" id="OBS77887.1"/>
    </source>
</evidence>
<evidence type="ECO:0000313" key="3">
    <source>
        <dbReference type="Proteomes" id="UP000092124"/>
    </source>
</evidence>
<sequence length="62" mass="7129">TWFIQRSLEQEMRPPVARQQSARPNASSCTSHKAHCCRPPSWRFRLIPINSSESSTSCEHNC</sequence>
<organism evidence="2 3">
    <name type="scientific">Neotoma lepida</name>
    <name type="common">Desert woodrat</name>
    <dbReference type="NCBI Taxonomy" id="56216"/>
    <lineage>
        <taxon>Eukaryota</taxon>
        <taxon>Metazoa</taxon>
        <taxon>Chordata</taxon>
        <taxon>Craniata</taxon>
        <taxon>Vertebrata</taxon>
        <taxon>Euteleostomi</taxon>
        <taxon>Mammalia</taxon>
        <taxon>Eutheria</taxon>
        <taxon>Euarchontoglires</taxon>
        <taxon>Glires</taxon>
        <taxon>Rodentia</taxon>
        <taxon>Myomorpha</taxon>
        <taxon>Muroidea</taxon>
        <taxon>Cricetidae</taxon>
        <taxon>Neotominae</taxon>
        <taxon>Neotoma</taxon>
    </lineage>
</organism>
<gene>
    <name evidence="2" type="ORF">A6R68_19720</name>
</gene>
<name>A0A1A6HJS0_NEOLE</name>
<feature type="non-terminal residue" evidence="2">
    <location>
        <position position="1"/>
    </location>
</feature>